<dbReference type="AlphaFoldDB" id="T1ANQ0"/>
<proteinExistence type="predicted"/>
<keyword evidence="1" id="KW-1133">Transmembrane helix</keyword>
<feature type="transmembrane region" description="Helical" evidence="1">
    <location>
        <begin position="94"/>
        <end position="112"/>
    </location>
</feature>
<gene>
    <name evidence="2" type="ORF">B1B_13693</name>
</gene>
<comment type="caution">
    <text evidence="2">The sequence shown here is derived from an EMBL/GenBank/DDBJ whole genome shotgun (WGS) entry which is preliminary data.</text>
</comment>
<accession>T1ANQ0</accession>
<sequence length="199" mass="20766">MADQVDLVGPVTMTGDHDTGEVAVREEPTVTSSPRRSRLKPLLPVVVFDVGGPLVLYHALRSAGWSNVAALVLSGTPPAVGIALGALRHRRLDAIGALVLFGIVIGSVVGLASGSAHLVLLDGIVPTAVFGVVCLGSLRSERPMIFRLALESMGADTAKGRDFAERWHYPGFRHAFGVQGSGHGAAFSLVSSEDLTPIV</sequence>
<reference evidence="2" key="1">
    <citation type="submission" date="2013-08" db="EMBL/GenBank/DDBJ databases">
        <authorList>
            <person name="Mendez C."/>
            <person name="Richter M."/>
            <person name="Ferrer M."/>
            <person name="Sanchez J."/>
        </authorList>
    </citation>
    <scope>NUCLEOTIDE SEQUENCE</scope>
</reference>
<organism evidence="2">
    <name type="scientific">mine drainage metagenome</name>
    <dbReference type="NCBI Taxonomy" id="410659"/>
    <lineage>
        <taxon>unclassified sequences</taxon>
        <taxon>metagenomes</taxon>
        <taxon>ecological metagenomes</taxon>
    </lineage>
</organism>
<keyword evidence="1" id="KW-0472">Membrane</keyword>
<dbReference type="NCBIfam" id="NF041646">
    <property type="entry name" value="VC0807_fam"/>
    <property type="match status" value="1"/>
</dbReference>
<dbReference type="EMBL" id="AUZY01009026">
    <property type="protein sequence ID" value="EQD43695.1"/>
    <property type="molecule type" value="Genomic_DNA"/>
</dbReference>
<reference evidence="2" key="2">
    <citation type="journal article" date="2014" name="ISME J.">
        <title>Microbial stratification in low pH oxic and suboxic macroscopic growths along an acid mine drainage.</title>
        <authorList>
            <person name="Mendez-Garcia C."/>
            <person name="Mesa V."/>
            <person name="Sprenger R.R."/>
            <person name="Richter M."/>
            <person name="Diez M.S."/>
            <person name="Solano J."/>
            <person name="Bargiela R."/>
            <person name="Golyshina O.V."/>
            <person name="Manteca A."/>
            <person name="Ramos J.L."/>
            <person name="Gallego J.R."/>
            <person name="Llorente I."/>
            <person name="Martins Dos Santos V.A."/>
            <person name="Jensen O.N."/>
            <person name="Pelaez A.I."/>
            <person name="Sanchez J."/>
            <person name="Ferrer M."/>
        </authorList>
    </citation>
    <scope>NUCLEOTIDE SEQUENCE</scope>
</reference>
<feature type="transmembrane region" description="Helical" evidence="1">
    <location>
        <begin position="118"/>
        <end position="138"/>
    </location>
</feature>
<feature type="transmembrane region" description="Helical" evidence="1">
    <location>
        <begin position="66"/>
        <end position="87"/>
    </location>
</feature>
<protein>
    <submittedName>
        <fullName evidence="2">Uncharacterized protein</fullName>
    </submittedName>
</protein>
<feature type="non-terminal residue" evidence="2">
    <location>
        <position position="199"/>
    </location>
</feature>
<evidence type="ECO:0000256" key="1">
    <source>
        <dbReference type="SAM" id="Phobius"/>
    </source>
</evidence>
<keyword evidence="1" id="KW-0812">Transmembrane</keyword>
<evidence type="ECO:0000313" key="2">
    <source>
        <dbReference type="EMBL" id="EQD43695.1"/>
    </source>
</evidence>
<name>T1ANQ0_9ZZZZ</name>